<keyword evidence="1" id="KW-0245">EGF-like domain</keyword>
<feature type="compositionally biased region" description="Polar residues" evidence="2">
    <location>
        <begin position="643"/>
        <end position="652"/>
    </location>
</feature>
<feature type="domain" description="EGF-like" evidence="5">
    <location>
        <begin position="1041"/>
        <end position="1081"/>
    </location>
</feature>
<organism evidence="6 7">
    <name type="scientific">Aldrovandia affinis</name>
    <dbReference type="NCBI Taxonomy" id="143900"/>
    <lineage>
        <taxon>Eukaryota</taxon>
        <taxon>Metazoa</taxon>
        <taxon>Chordata</taxon>
        <taxon>Craniata</taxon>
        <taxon>Vertebrata</taxon>
        <taxon>Euteleostomi</taxon>
        <taxon>Actinopterygii</taxon>
        <taxon>Neopterygii</taxon>
        <taxon>Teleostei</taxon>
        <taxon>Notacanthiformes</taxon>
        <taxon>Halosauridae</taxon>
        <taxon>Aldrovandia</taxon>
    </lineage>
</organism>
<accession>A0AAD7T4Y8</accession>
<sequence>MRLTIYNLFLFIFNTGYLFAVVHRDCGGTIDILREKSGYIRYSSAAGQVDSNSITNSNGKRQLDTECTWIIDALPDQKVQLEVVSIDNVSRLWVHFERSVDQVYVLEESSQIPGIGRTIITWKAKKYAKSQQSINLFFTDWKEMGNSFEGAVGESARTDPAMHTERSSPSISGAPRVRRKSWLLGSSEPTLGSRDSSHHTTGAGGQGLGHGTVGAFHSLTSAPALWLSPSMSAASDKEAPLLTQETSHNNPDTSGAALVVSHIATAPGYLTEGNGGGPDAAGQRLEIRTVETKAEPPRFLNTSTDSSEHVTITLPSTQGLESIFQGQHAERSRDASYHTDPTMGNRQGNVSQISSGQEVTERQSFSDSILTLSSSTLRLSQGWNVLPESEGTAGRRSWSVTDLELLSSLPGDTTFIGTEQGSLVNGTTEMIPGSTGAEHSPRLSSLVTRSLSEGGSSDVPPRDVSEDISPVPGATERSSSTAVLPSLDRLSTEEIGVSVDSADPGSTQSEVASISARVGLDTEAHVTMDSSSPYAATLMPELGDESKTDFTVSAPHSTASTHSSASVDQRFTETLTEKPEFKGSASTGDSSLNSVSVTAVPEVFLWPEHKTNSTHESGSSNSTSHPLIPGDRDEKAVPAVSTAPATIGTQETSDSEDISRAPPAPGTPHHFLKGVTTAAHLLTTSFAQGTRESQGTIGTERPEENTPQSWSDHSESAPASADESTVCSHTLTPSTVGSDISSLSTTTGSPRVAPPIVWPSPVVSSTVRSSVSLSPARSSVTPNTLKGTQNVGCPGCTTMISGRMSSPLVTLNPTVTVTMRSTSISPISTTLQPTAVPLPLTPRPKPTSQAPGHETDLFPAQADLSTSTASTTPATGRVPTIPNPSVKPVRDRIFIMENQPVIIKEETVQLLLQMVLNGSQGEQKSPQPDSIKDDAVQKVEPFLQRAPGYEGLQVSWTSGRSVLQSVPTFNTVRALSWLGAPGGLLNVTGLREAMRQGLYVGGAKVLNITVGGLQPELCSWLFLCPSGFQCVPTGVGNASCTSLCHTDYCKNSGICTHHHGQQPICQCPVGEDFWYMGRRCDFRMTRQRLVGVCLGILLSVAVLMAALSYLAIRRFKAMLVQAKVDQTRSSYRRFNHFDELSGRLWLRSWPGSEDSLDNPAFSRSDELLHLRALDRTCCYHDDTLSIASTCPSSGRHINTVYTHGSHYNWDLSDRSINDWIADSGKASDLSVCSWPIEPIQWTPFPLLQQLGIHRSVKTPRPHSYCEGMELVDLEKTWTA</sequence>
<comment type="caution">
    <text evidence="6">The sequence shown here is derived from an EMBL/GenBank/DDBJ whole genome shotgun (WGS) entry which is preliminary data.</text>
</comment>
<feature type="region of interest" description="Disordered" evidence="2">
    <location>
        <begin position="151"/>
        <end position="210"/>
    </location>
</feature>
<reference evidence="6" key="1">
    <citation type="journal article" date="2023" name="Science">
        <title>Genome structures resolve the early diversification of teleost fishes.</title>
        <authorList>
            <person name="Parey E."/>
            <person name="Louis A."/>
            <person name="Montfort J."/>
            <person name="Bouchez O."/>
            <person name="Roques C."/>
            <person name="Iampietro C."/>
            <person name="Lluch J."/>
            <person name="Castinel A."/>
            <person name="Donnadieu C."/>
            <person name="Desvignes T."/>
            <person name="Floi Bucao C."/>
            <person name="Jouanno E."/>
            <person name="Wen M."/>
            <person name="Mejri S."/>
            <person name="Dirks R."/>
            <person name="Jansen H."/>
            <person name="Henkel C."/>
            <person name="Chen W.J."/>
            <person name="Zahm M."/>
            <person name="Cabau C."/>
            <person name="Klopp C."/>
            <person name="Thompson A.W."/>
            <person name="Robinson-Rechavi M."/>
            <person name="Braasch I."/>
            <person name="Lecointre G."/>
            <person name="Bobe J."/>
            <person name="Postlethwait J.H."/>
            <person name="Berthelot C."/>
            <person name="Roest Crollius H."/>
            <person name="Guiguen Y."/>
        </authorList>
    </citation>
    <scope>NUCLEOTIDE SEQUENCE</scope>
    <source>
        <strain evidence="6">NC1722</strain>
    </source>
</reference>
<dbReference type="Proteomes" id="UP001221898">
    <property type="component" value="Unassembled WGS sequence"/>
</dbReference>
<evidence type="ECO:0000256" key="1">
    <source>
        <dbReference type="PROSITE-ProRule" id="PRU00076"/>
    </source>
</evidence>
<dbReference type="EMBL" id="JAINUG010000015">
    <property type="protein sequence ID" value="KAJ8413541.1"/>
    <property type="molecule type" value="Genomic_DNA"/>
</dbReference>
<feature type="compositionally biased region" description="Basic and acidic residues" evidence="2">
    <location>
        <begin position="156"/>
        <end position="166"/>
    </location>
</feature>
<evidence type="ECO:0000313" key="7">
    <source>
        <dbReference type="Proteomes" id="UP001221898"/>
    </source>
</evidence>
<feature type="compositionally biased region" description="Polar residues" evidence="2">
    <location>
        <begin position="722"/>
        <end position="749"/>
    </location>
</feature>
<feature type="region of interest" description="Disordered" evidence="2">
    <location>
        <begin position="689"/>
        <end position="758"/>
    </location>
</feature>
<comment type="caution">
    <text evidence="1">Lacks conserved residue(s) required for the propagation of feature annotation.</text>
</comment>
<feature type="compositionally biased region" description="Basic and acidic residues" evidence="2">
    <location>
        <begin position="328"/>
        <end position="337"/>
    </location>
</feature>
<evidence type="ECO:0000313" key="6">
    <source>
        <dbReference type="EMBL" id="KAJ8413541.1"/>
    </source>
</evidence>
<evidence type="ECO:0000256" key="4">
    <source>
        <dbReference type="SAM" id="SignalP"/>
    </source>
</evidence>
<keyword evidence="3" id="KW-0472">Membrane</keyword>
<keyword evidence="4" id="KW-0732">Signal</keyword>
<protein>
    <recommendedName>
        <fullName evidence="5">EGF-like domain-containing protein</fullName>
    </recommendedName>
</protein>
<feature type="compositionally biased region" description="Polar residues" evidence="2">
    <location>
        <begin position="442"/>
        <end position="455"/>
    </location>
</feature>
<feature type="compositionally biased region" description="Low complexity" evidence="2">
    <location>
        <begin position="614"/>
        <end position="625"/>
    </location>
</feature>
<feature type="compositionally biased region" description="Low complexity" evidence="2">
    <location>
        <begin position="865"/>
        <end position="875"/>
    </location>
</feature>
<feature type="region of interest" description="Disordered" evidence="2">
    <location>
        <begin position="431"/>
        <end position="487"/>
    </location>
</feature>
<feature type="region of interest" description="Disordered" evidence="2">
    <location>
        <begin position="864"/>
        <end position="883"/>
    </location>
</feature>
<feature type="region of interest" description="Disordered" evidence="2">
    <location>
        <begin position="833"/>
        <end position="856"/>
    </location>
</feature>
<feature type="region of interest" description="Disordered" evidence="2">
    <location>
        <begin position="610"/>
        <end position="671"/>
    </location>
</feature>
<feature type="compositionally biased region" description="Low complexity" evidence="2">
    <location>
        <begin position="551"/>
        <end position="567"/>
    </location>
</feature>
<gene>
    <name evidence="6" type="ORF">AAFF_G00080480</name>
</gene>
<dbReference type="AlphaFoldDB" id="A0AAD7T4Y8"/>
<keyword evidence="3" id="KW-0812">Transmembrane</keyword>
<evidence type="ECO:0000256" key="2">
    <source>
        <dbReference type="SAM" id="MobiDB-lite"/>
    </source>
</evidence>
<feature type="region of interest" description="Disordered" evidence="2">
    <location>
        <begin position="327"/>
        <end position="346"/>
    </location>
</feature>
<name>A0AAD7T4Y8_9TELE</name>
<feature type="region of interest" description="Disordered" evidence="2">
    <location>
        <begin position="550"/>
        <end position="570"/>
    </location>
</feature>
<dbReference type="PROSITE" id="PS50026">
    <property type="entry name" value="EGF_3"/>
    <property type="match status" value="1"/>
</dbReference>
<keyword evidence="7" id="KW-1185">Reference proteome</keyword>
<dbReference type="InterPro" id="IPR000742">
    <property type="entry name" value="EGF"/>
</dbReference>
<evidence type="ECO:0000256" key="3">
    <source>
        <dbReference type="SAM" id="Phobius"/>
    </source>
</evidence>
<feature type="transmembrane region" description="Helical" evidence="3">
    <location>
        <begin position="1089"/>
        <end position="1112"/>
    </location>
</feature>
<feature type="chain" id="PRO_5042034708" description="EGF-like domain-containing protein" evidence="4">
    <location>
        <begin position="21"/>
        <end position="1279"/>
    </location>
</feature>
<evidence type="ECO:0000259" key="5">
    <source>
        <dbReference type="PROSITE" id="PS50026"/>
    </source>
</evidence>
<keyword evidence="3" id="KW-1133">Transmembrane helix</keyword>
<feature type="signal peptide" evidence="4">
    <location>
        <begin position="1"/>
        <end position="20"/>
    </location>
</feature>
<proteinExistence type="predicted"/>